<dbReference type="Proteomes" id="UP000030671">
    <property type="component" value="Unassembled WGS sequence"/>
</dbReference>
<accession>W4JWB6</accession>
<reference evidence="1 2" key="1">
    <citation type="journal article" date="2012" name="New Phytol.">
        <title>Insight into trade-off between wood decay and parasitism from the genome of a fungal forest pathogen.</title>
        <authorList>
            <person name="Olson A."/>
            <person name="Aerts A."/>
            <person name="Asiegbu F."/>
            <person name="Belbahri L."/>
            <person name="Bouzid O."/>
            <person name="Broberg A."/>
            <person name="Canback B."/>
            <person name="Coutinho P.M."/>
            <person name="Cullen D."/>
            <person name="Dalman K."/>
            <person name="Deflorio G."/>
            <person name="van Diepen L.T."/>
            <person name="Dunand C."/>
            <person name="Duplessis S."/>
            <person name="Durling M."/>
            <person name="Gonthier P."/>
            <person name="Grimwood J."/>
            <person name="Fossdal C.G."/>
            <person name="Hansson D."/>
            <person name="Henrissat B."/>
            <person name="Hietala A."/>
            <person name="Himmelstrand K."/>
            <person name="Hoffmeister D."/>
            <person name="Hogberg N."/>
            <person name="James T.Y."/>
            <person name="Karlsson M."/>
            <person name="Kohler A."/>
            <person name="Kues U."/>
            <person name="Lee Y.H."/>
            <person name="Lin Y.C."/>
            <person name="Lind M."/>
            <person name="Lindquist E."/>
            <person name="Lombard V."/>
            <person name="Lucas S."/>
            <person name="Lunden K."/>
            <person name="Morin E."/>
            <person name="Murat C."/>
            <person name="Park J."/>
            <person name="Raffaello T."/>
            <person name="Rouze P."/>
            <person name="Salamov A."/>
            <person name="Schmutz J."/>
            <person name="Solheim H."/>
            <person name="Stahlberg J."/>
            <person name="Velez H."/>
            <person name="de Vries R.P."/>
            <person name="Wiebenga A."/>
            <person name="Woodward S."/>
            <person name="Yakovlev I."/>
            <person name="Garbelotto M."/>
            <person name="Martin F."/>
            <person name="Grigoriev I.V."/>
            <person name="Stenlid J."/>
        </authorList>
    </citation>
    <scope>NUCLEOTIDE SEQUENCE [LARGE SCALE GENOMIC DNA]</scope>
    <source>
        <strain evidence="1 2">TC 32-1</strain>
    </source>
</reference>
<organism evidence="1 2">
    <name type="scientific">Heterobasidion irregulare (strain TC 32-1)</name>
    <dbReference type="NCBI Taxonomy" id="747525"/>
    <lineage>
        <taxon>Eukaryota</taxon>
        <taxon>Fungi</taxon>
        <taxon>Dikarya</taxon>
        <taxon>Basidiomycota</taxon>
        <taxon>Agaricomycotina</taxon>
        <taxon>Agaricomycetes</taxon>
        <taxon>Russulales</taxon>
        <taxon>Bondarzewiaceae</taxon>
        <taxon>Heterobasidion</taxon>
        <taxon>Heterobasidion annosum species complex</taxon>
    </lineage>
</organism>
<dbReference type="RefSeq" id="XP_009550722.1">
    <property type="nucleotide sequence ID" value="XM_009552427.1"/>
</dbReference>
<evidence type="ECO:0000313" key="1">
    <source>
        <dbReference type="EMBL" id="ETW77181.1"/>
    </source>
</evidence>
<name>W4JWB6_HETIT</name>
<dbReference type="InParanoid" id="W4JWB6"/>
<dbReference type="EMBL" id="KI925463">
    <property type="protein sequence ID" value="ETW77181.1"/>
    <property type="molecule type" value="Genomic_DNA"/>
</dbReference>
<protein>
    <submittedName>
        <fullName evidence="1">Uncharacterized protein</fullName>
    </submittedName>
</protein>
<gene>
    <name evidence="1" type="ORF">HETIRDRAFT_327229</name>
</gene>
<dbReference type="AlphaFoldDB" id="W4JWB6"/>
<dbReference type="KEGG" id="hir:HETIRDRAFT_327229"/>
<evidence type="ECO:0000313" key="2">
    <source>
        <dbReference type="Proteomes" id="UP000030671"/>
    </source>
</evidence>
<proteinExistence type="predicted"/>
<sequence length="191" mass="21721">MGDKKKHCTQGSLLHMIASRGHREGSNEHDKIELPQQSTSVDIKRIQIGNTNIYPIVFKFLCDLWSAQVNLVSNTSNWRAGEPFVATAMWLYLHTLVNGTHFGAYTHQQGKGISYAFMDDRQAICIHHIFHVQHDRQDSNLPPLVTTLAIITRFISENLPQLPWSNHQVLPVKLTWAFTHGTSKDSPSQRL</sequence>
<keyword evidence="2" id="KW-1185">Reference proteome</keyword>
<dbReference type="HOGENOM" id="CLU_1421577_0_0_1"/>
<dbReference type="GeneID" id="20671308"/>